<reference evidence="2" key="1">
    <citation type="submission" date="2013-07" db="EMBL/GenBank/DDBJ databases">
        <authorList>
            <person name="Geib S."/>
        </authorList>
    </citation>
    <scope>NUCLEOTIDE SEQUENCE</scope>
</reference>
<dbReference type="EMBL" id="GAMC01000206">
    <property type="protein sequence ID" value="JAC06350.1"/>
    <property type="molecule type" value="mRNA"/>
</dbReference>
<evidence type="ECO:0000256" key="1">
    <source>
        <dbReference type="SAM" id="MobiDB-lite"/>
    </source>
</evidence>
<dbReference type="AlphaFoldDB" id="W8CEH1"/>
<name>W8CEH1_CERCA</name>
<organism evidence="2">
    <name type="scientific">Ceratitis capitata</name>
    <name type="common">Mediterranean fruit fly</name>
    <name type="synonym">Tephritis capitata</name>
    <dbReference type="NCBI Taxonomy" id="7213"/>
    <lineage>
        <taxon>Eukaryota</taxon>
        <taxon>Metazoa</taxon>
        <taxon>Ecdysozoa</taxon>
        <taxon>Arthropoda</taxon>
        <taxon>Hexapoda</taxon>
        <taxon>Insecta</taxon>
        <taxon>Pterygota</taxon>
        <taxon>Neoptera</taxon>
        <taxon>Endopterygota</taxon>
        <taxon>Diptera</taxon>
        <taxon>Brachycera</taxon>
        <taxon>Muscomorpha</taxon>
        <taxon>Tephritoidea</taxon>
        <taxon>Tephritidae</taxon>
        <taxon>Ceratitis</taxon>
        <taxon>Ceratitis</taxon>
    </lineage>
</organism>
<feature type="non-terminal residue" evidence="2">
    <location>
        <position position="1"/>
    </location>
</feature>
<reference evidence="2" key="2">
    <citation type="journal article" date="2014" name="BMC Genomics">
        <title>A genomic perspective to assessing quality of mass-reared SIT flies used in Mediterranean fruit fly (Ceratitis capitata) eradication in California.</title>
        <authorList>
            <person name="Calla B."/>
            <person name="Hall B."/>
            <person name="Hou S."/>
            <person name="Geib S.M."/>
        </authorList>
    </citation>
    <scope>NUCLEOTIDE SEQUENCE</scope>
</reference>
<proteinExistence type="evidence at transcript level"/>
<evidence type="ECO:0000313" key="2">
    <source>
        <dbReference type="EMBL" id="JAC06350.1"/>
    </source>
</evidence>
<protein>
    <submittedName>
        <fullName evidence="2">Uncharacterized protein</fullName>
    </submittedName>
</protein>
<sequence length="467" mass="54993">VMPQLKLKSQPQPLLKSLRMKIRQKKNCPLLQRPQMYPRRQQLKLMSQPKLQQKCPMKNPSPKTNRQVLKLRHKYRQLKYPKKNTKSKANHLVVNRPNKHLKLLLLATKSQLKPHLKNPRRSMSRRWNQQVLRLLSMYLAPQLRQMVLNALVLILTSTWMLLTNHSAQKMQPRRQLLKRYTNPQFISINELTPKLVSQSAMKPKQLLNQNLQKYQQLRQHQRRWIKKAAKKPAPSLLKLRHPTKQLNNLFLNTKNQPQCCHPFKKKALKSLQKPLYPTQPQRDQSKAFLSPWKKHPLVPKSARKKRAAKNPPNQLKLKYQRHNPLKSLAPKRRYQICNCPLSYQEKATVSSVTKLTKTIRSYQRPTNVISLANVLAALWSARKLNAMCQLILASALSTKPALLHVVPHMSVNQKKSQQPLHPLLRKAKRQQLHLSQILTYLLLLLNSQCLMSRRKKQKLWRVQQYLR</sequence>
<accession>W8CEH1</accession>
<feature type="region of interest" description="Disordered" evidence="1">
    <location>
        <begin position="45"/>
        <end position="64"/>
    </location>
</feature>